<proteinExistence type="predicted"/>
<evidence type="ECO:0000313" key="1">
    <source>
        <dbReference type="EMBL" id="MBX26441.1"/>
    </source>
</evidence>
<name>A0A2P2M891_RHIMU</name>
<protein>
    <submittedName>
        <fullName evidence="1">WD and tetratricopeptide repeats protein 1 isoform X4</fullName>
    </submittedName>
</protein>
<dbReference type="EMBL" id="GGEC01045953">
    <property type="protein sequence ID" value="MBX26437.1"/>
    <property type="molecule type" value="Transcribed_RNA"/>
</dbReference>
<dbReference type="EMBL" id="GGEC01045957">
    <property type="protein sequence ID" value="MBX26441.1"/>
    <property type="molecule type" value="Transcribed_RNA"/>
</dbReference>
<reference evidence="1" key="1">
    <citation type="submission" date="2018-02" db="EMBL/GenBank/DDBJ databases">
        <title>Rhizophora mucronata_Transcriptome.</title>
        <authorList>
            <person name="Meera S.P."/>
            <person name="Sreeshan A."/>
            <person name="Augustine A."/>
        </authorList>
    </citation>
    <scope>NUCLEOTIDE SEQUENCE</scope>
    <source>
        <tissue evidence="1">Leaf</tissue>
    </source>
</reference>
<dbReference type="AlphaFoldDB" id="A0A2P2M891"/>
<accession>A0A2P2M891</accession>
<organism evidence="1">
    <name type="scientific">Rhizophora mucronata</name>
    <name type="common">Asiatic mangrove</name>
    <dbReference type="NCBI Taxonomy" id="61149"/>
    <lineage>
        <taxon>Eukaryota</taxon>
        <taxon>Viridiplantae</taxon>
        <taxon>Streptophyta</taxon>
        <taxon>Embryophyta</taxon>
        <taxon>Tracheophyta</taxon>
        <taxon>Spermatophyta</taxon>
        <taxon>Magnoliopsida</taxon>
        <taxon>eudicotyledons</taxon>
        <taxon>Gunneridae</taxon>
        <taxon>Pentapetalae</taxon>
        <taxon>rosids</taxon>
        <taxon>fabids</taxon>
        <taxon>Malpighiales</taxon>
        <taxon>Rhizophoraceae</taxon>
        <taxon>Rhizophora</taxon>
    </lineage>
</organism>
<sequence length="81" mass="9594">MSSIYRMQKLLTSVAPYIHLQQFEGLVKNVLTAIFFMSHPQPNFSCFLFLKHREKESTSEINNPKNMRLCYHLKECARNPF</sequence>